<accession>A0ABZ2K2M4</accession>
<reference evidence="2 3" key="1">
    <citation type="submission" date="2021-12" db="EMBL/GenBank/DDBJ databases">
        <title>Discovery of the Pendulisporaceae a myxobacterial family with distinct sporulation behavior and unique specialized metabolism.</title>
        <authorList>
            <person name="Garcia R."/>
            <person name="Popoff A."/>
            <person name="Bader C.D."/>
            <person name="Loehr J."/>
            <person name="Walesch S."/>
            <person name="Walt C."/>
            <person name="Boldt J."/>
            <person name="Bunk B."/>
            <person name="Haeckl F.J.F.P.J."/>
            <person name="Gunesch A.P."/>
            <person name="Birkelbach J."/>
            <person name="Nuebel U."/>
            <person name="Pietschmann T."/>
            <person name="Bach T."/>
            <person name="Mueller R."/>
        </authorList>
    </citation>
    <scope>NUCLEOTIDE SEQUENCE [LARGE SCALE GENOMIC DNA]</scope>
    <source>
        <strain evidence="2 3">MSr12523</strain>
    </source>
</reference>
<dbReference type="InterPro" id="IPR023213">
    <property type="entry name" value="CAT-like_dom_sf"/>
</dbReference>
<protein>
    <submittedName>
        <fullName evidence="2">Condensation domain-containing protein</fullName>
    </submittedName>
</protein>
<dbReference type="InterPro" id="IPR052058">
    <property type="entry name" value="Alcohol_O-acetyltransferase"/>
</dbReference>
<evidence type="ECO:0000259" key="1">
    <source>
        <dbReference type="Pfam" id="PF00668"/>
    </source>
</evidence>
<evidence type="ECO:0000313" key="3">
    <source>
        <dbReference type="Proteomes" id="UP001379533"/>
    </source>
</evidence>
<dbReference type="RefSeq" id="WP_394842052.1">
    <property type="nucleotide sequence ID" value="NZ_CP089982.1"/>
</dbReference>
<feature type="domain" description="Condensation" evidence="1">
    <location>
        <begin position="17"/>
        <end position="327"/>
    </location>
</feature>
<dbReference type="PANTHER" id="PTHR28037">
    <property type="entry name" value="ALCOHOL O-ACETYLTRANSFERASE 1-RELATED"/>
    <property type="match status" value="1"/>
</dbReference>
<dbReference type="Proteomes" id="UP001379533">
    <property type="component" value="Chromosome"/>
</dbReference>
<dbReference type="Pfam" id="PF00668">
    <property type="entry name" value="Condensation"/>
    <property type="match status" value="1"/>
</dbReference>
<dbReference type="SUPFAM" id="SSF52777">
    <property type="entry name" value="CoA-dependent acyltransferases"/>
    <property type="match status" value="2"/>
</dbReference>
<gene>
    <name evidence="2" type="ORF">LZC95_33865</name>
</gene>
<dbReference type="PANTHER" id="PTHR28037:SF1">
    <property type="entry name" value="ALCOHOL O-ACETYLTRANSFERASE 1-RELATED"/>
    <property type="match status" value="1"/>
</dbReference>
<name>A0ABZ2K2M4_9BACT</name>
<dbReference type="InterPro" id="IPR001242">
    <property type="entry name" value="Condensation_dom"/>
</dbReference>
<dbReference type="Gene3D" id="3.30.559.10">
    <property type="entry name" value="Chloramphenicol acetyltransferase-like domain"/>
    <property type="match status" value="1"/>
</dbReference>
<organism evidence="2 3">
    <name type="scientific">Pendulispora brunnea</name>
    <dbReference type="NCBI Taxonomy" id="2905690"/>
    <lineage>
        <taxon>Bacteria</taxon>
        <taxon>Pseudomonadati</taxon>
        <taxon>Myxococcota</taxon>
        <taxon>Myxococcia</taxon>
        <taxon>Myxococcales</taxon>
        <taxon>Sorangiineae</taxon>
        <taxon>Pendulisporaceae</taxon>
        <taxon>Pendulispora</taxon>
    </lineage>
</organism>
<proteinExistence type="predicted"/>
<dbReference type="EMBL" id="CP089982">
    <property type="protein sequence ID" value="WXA91432.1"/>
    <property type="molecule type" value="Genomic_DNA"/>
</dbReference>
<keyword evidence="3" id="KW-1185">Reference proteome</keyword>
<sequence>MNTQRRLCHTEKGLWKFDQAAPANTCVAARIRGVLAESALREGLSALRARHPYLRAAFGLDGSGEPVFQFERSADIPLRVLDTTPDGWLSEFEDELNDRFPALNAPFARSVWLRHAPDDHTVMLTVHHAASDGFSLGLAMRDLVRATARAASGSPARLEPLRDTRSVEERLPHRLWSRRGIRLLGRFVAEEARLSAKYGAPFKVPRDRPARVEGRRFRCIPRIFDESTTRRLLARAKAENTTVHGALAAAMILGAFREASIARPTRVALGSPINLREALVPPVKESLGYYVSMVPYRAAVDPHASFWQLARSIREQMSLGIARGDAPLMLDLFEGVFRLLRGHSASPSEIAARWDRTVVNSMILSNLGRQDFGLENGPLSVEAVYFCAAMSVLGDFGSVANTFRDRLIWTFIWAEPLIGSTRAHRLMDFTAERLLQALDEAS</sequence>
<dbReference type="Gene3D" id="3.30.559.30">
    <property type="entry name" value="Nonribosomal peptide synthetase, condensation domain"/>
    <property type="match status" value="1"/>
</dbReference>
<evidence type="ECO:0000313" key="2">
    <source>
        <dbReference type="EMBL" id="WXA91432.1"/>
    </source>
</evidence>